<evidence type="ECO:0000313" key="2">
    <source>
        <dbReference type="EMBL" id="NOU70815.1"/>
    </source>
</evidence>
<protein>
    <submittedName>
        <fullName evidence="2">Uncharacterized protein</fullName>
    </submittedName>
</protein>
<dbReference type="NCBIfam" id="NF041644">
    <property type="entry name" value="CBO0543_fam"/>
    <property type="match status" value="1"/>
</dbReference>
<dbReference type="RefSeq" id="WP_171641585.1">
    <property type="nucleotide sequence ID" value="NZ_WHOA01000030.1"/>
</dbReference>
<dbReference type="InterPro" id="IPR048147">
    <property type="entry name" value="CBO0543-like"/>
</dbReference>
<name>A0ABX1XQJ5_9BACL</name>
<sequence>MFTEIDNLTNKLHQMEMTWWLNHTLFTFNWWFILLVNLFFFIAFLIFMDRGSVLRITLALLFCFIIVGTVDQIGQFISLWSYPHEFFVFTENFNAVDFLAVPSIFALMYQMFTTWRMFLVANLFICLINAYIAEPIFVALGIYKLDHWSYFGSLVTLFFIAIVVKALTDLVANSRDNYTREYSPTQKVWNRKQKAR</sequence>
<keyword evidence="1" id="KW-0812">Transmembrane</keyword>
<keyword evidence="1" id="KW-1133">Transmembrane helix</keyword>
<evidence type="ECO:0000313" key="3">
    <source>
        <dbReference type="Proteomes" id="UP000616779"/>
    </source>
</evidence>
<feature type="transmembrane region" description="Helical" evidence="1">
    <location>
        <begin position="93"/>
        <end position="112"/>
    </location>
</feature>
<evidence type="ECO:0000256" key="1">
    <source>
        <dbReference type="SAM" id="Phobius"/>
    </source>
</evidence>
<feature type="transmembrane region" description="Helical" evidence="1">
    <location>
        <begin position="148"/>
        <end position="167"/>
    </location>
</feature>
<feature type="transmembrane region" description="Helical" evidence="1">
    <location>
        <begin position="59"/>
        <end position="81"/>
    </location>
</feature>
<organism evidence="2 3">
    <name type="scientific">Paenibacillus phytorum</name>
    <dbReference type="NCBI Taxonomy" id="2654977"/>
    <lineage>
        <taxon>Bacteria</taxon>
        <taxon>Bacillati</taxon>
        <taxon>Bacillota</taxon>
        <taxon>Bacilli</taxon>
        <taxon>Bacillales</taxon>
        <taxon>Paenibacillaceae</taxon>
        <taxon>Paenibacillus</taxon>
    </lineage>
</organism>
<feature type="transmembrane region" description="Helical" evidence="1">
    <location>
        <begin position="28"/>
        <end position="47"/>
    </location>
</feature>
<keyword evidence="1" id="KW-0472">Membrane</keyword>
<dbReference type="EMBL" id="WHOA01000030">
    <property type="protein sequence ID" value="NOU70815.1"/>
    <property type="molecule type" value="Genomic_DNA"/>
</dbReference>
<reference evidence="2 3" key="1">
    <citation type="submission" date="2019-10" db="EMBL/GenBank/DDBJ databases">
        <title>Description of Paenibacillus terrestris sp. nov.</title>
        <authorList>
            <person name="Carlier A."/>
            <person name="Qi S."/>
        </authorList>
    </citation>
    <scope>NUCLEOTIDE SEQUENCE [LARGE SCALE GENOMIC DNA]</scope>
    <source>
        <strain evidence="2 3">LMG 31458</strain>
    </source>
</reference>
<gene>
    <name evidence="2" type="ORF">GC098_05120</name>
</gene>
<dbReference type="Proteomes" id="UP000616779">
    <property type="component" value="Unassembled WGS sequence"/>
</dbReference>
<keyword evidence="3" id="KW-1185">Reference proteome</keyword>
<accession>A0ABX1XQJ5</accession>
<feature type="transmembrane region" description="Helical" evidence="1">
    <location>
        <begin position="119"/>
        <end position="142"/>
    </location>
</feature>
<comment type="caution">
    <text evidence="2">The sequence shown here is derived from an EMBL/GenBank/DDBJ whole genome shotgun (WGS) entry which is preliminary data.</text>
</comment>
<proteinExistence type="predicted"/>